<dbReference type="Proteomes" id="UP001454036">
    <property type="component" value="Unassembled WGS sequence"/>
</dbReference>
<evidence type="ECO:0008006" key="3">
    <source>
        <dbReference type="Google" id="ProtNLM"/>
    </source>
</evidence>
<organism evidence="1 2">
    <name type="scientific">Lithospermum erythrorhizon</name>
    <name type="common">Purple gromwell</name>
    <name type="synonym">Lithospermum officinale var. erythrorhizon</name>
    <dbReference type="NCBI Taxonomy" id="34254"/>
    <lineage>
        <taxon>Eukaryota</taxon>
        <taxon>Viridiplantae</taxon>
        <taxon>Streptophyta</taxon>
        <taxon>Embryophyta</taxon>
        <taxon>Tracheophyta</taxon>
        <taxon>Spermatophyta</taxon>
        <taxon>Magnoliopsida</taxon>
        <taxon>eudicotyledons</taxon>
        <taxon>Gunneridae</taxon>
        <taxon>Pentapetalae</taxon>
        <taxon>asterids</taxon>
        <taxon>lamiids</taxon>
        <taxon>Boraginales</taxon>
        <taxon>Boraginaceae</taxon>
        <taxon>Boraginoideae</taxon>
        <taxon>Lithospermeae</taxon>
        <taxon>Lithospermum</taxon>
    </lineage>
</organism>
<dbReference type="EMBL" id="BAABME010004433">
    <property type="protein sequence ID" value="GAA0162359.1"/>
    <property type="molecule type" value="Genomic_DNA"/>
</dbReference>
<dbReference type="PANTHER" id="PTHR33116">
    <property type="entry name" value="REVERSE TRANSCRIPTASE ZINC-BINDING DOMAIN-CONTAINING PROTEIN-RELATED-RELATED"/>
    <property type="match status" value="1"/>
</dbReference>
<dbReference type="AlphaFoldDB" id="A0AAV3QEA0"/>
<keyword evidence="2" id="KW-1185">Reference proteome</keyword>
<protein>
    <recommendedName>
        <fullName evidence="3">Reverse transcriptase</fullName>
    </recommendedName>
</protein>
<evidence type="ECO:0000313" key="2">
    <source>
        <dbReference type="Proteomes" id="UP001454036"/>
    </source>
</evidence>
<proteinExistence type="predicted"/>
<reference evidence="1 2" key="1">
    <citation type="submission" date="2024-01" db="EMBL/GenBank/DDBJ databases">
        <title>The complete chloroplast genome sequence of Lithospermum erythrorhizon: insights into the phylogenetic relationship among Boraginaceae species and the maternal lineages of purple gromwells.</title>
        <authorList>
            <person name="Okada T."/>
            <person name="Watanabe K."/>
        </authorList>
    </citation>
    <scope>NUCLEOTIDE SEQUENCE [LARGE SCALE GENOMIC DNA]</scope>
</reference>
<comment type="caution">
    <text evidence="1">The sequence shown here is derived from an EMBL/GenBank/DDBJ whole genome shotgun (WGS) entry which is preliminary data.</text>
</comment>
<accession>A0AAV3QEA0</accession>
<sequence>MFILCGANRRTTECIKNALTKFSEIAGLSPNLSKNSLYCAGIGAELQMKISQVLGIGIDRLPMKYLGVPLITARLSKRDCRGLVETILAKIFHWSSKKLSYAGRL</sequence>
<gene>
    <name evidence="1" type="ORF">LIER_18465</name>
</gene>
<name>A0AAV3QEA0_LITER</name>
<dbReference type="PANTHER" id="PTHR33116:SF78">
    <property type="entry name" value="OS12G0587133 PROTEIN"/>
    <property type="match status" value="1"/>
</dbReference>
<evidence type="ECO:0000313" key="1">
    <source>
        <dbReference type="EMBL" id="GAA0162359.1"/>
    </source>
</evidence>